<keyword evidence="2" id="KW-1185">Reference proteome</keyword>
<protein>
    <submittedName>
        <fullName evidence="3">Uncharacterized protein</fullName>
    </submittedName>
</protein>
<feature type="region of interest" description="Disordered" evidence="1">
    <location>
        <begin position="124"/>
        <end position="158"/>
    </location>
</feature>
<dbReference type="WBParaSite" id="EN70_3361">
    <property type="protein sequence ID" value="EN70_3361"/>
    <property type="gene ID" value="EN70_3361"/>
</dbReference>
<reference evidence="2" key="1">
    <citation type="submission" date="2012-04" db="EMBL/GenBank/DDBJ databases">
        <title>The Genome Sequence of Loa loa.</title>
        <authorList>
            <consortium name="The Broad Institute Genome Sequencing Platform"/>
            <consortium name="Broad Institute Genome Sequencing Center for Infectious Disease"/>
            <person name="Nutman T.B."/>
            <person name="Fink D.L."/>
            <person name="Russ C."/>
            <person name="Young S."/>
            <person name="Zeng Q."/>
            <person name="Gargeya S."/>
            <person name="Alvarado L."/>
            <person name="Berlin A."/>
            <person name="Chapman S.B."/>
            <person name="Chen Z."/>
            <person name="Freedman E."/>
            <person name="Gellesch M."/>
            <person name="Goldberg J."/>
            <person name="Griggs A."/>
            <person name="Gujja S."/>
            <person name="Heilman E.R."/>
            <person name="Heiman D."/>
            <person name="Howarth C."/>
            <person name="Mehta T."/>
            <person name="Neiman D."/>
            <person name="Pearson M."/>
            <person name="Roberts A."/>
            <person name="Saif S."/>
            <person name="Shea T."/>
            <person name="Shenoy N."/>
            <person name="Sisk P."/>
            <person name="Stolte C."/>
            <person name="Sykes S."/>
            <person name="White J."/>
            <person name="Yandava C."/>
            <person name="Haas B."/>
            <person name="Henn M.R."/>
            <person name="Nusbaum C."/>
            <person name="Birren B."/>
        </authorList>
    </citation>
    <scope>NUCLEOTIDE SEQUENCE [LARGE SCALE GENOMIC DNA]</scope>
</reference>
<accession>A0A1I7VJZ9</accession>
<evidence type="ECO:0000256" key="1">
    <source>
        <dbReference type="SAM" id="MobiDB-lite"/>
    </source>
</evidence>
<dbReference type="AlphaFoldDB" id="A0A1I7VJZ9"/>
<feature type="compositionally biased region" description="Basic and acidic residues" evidence="1">
    <location>
        <begin position="145"/>
        <end position="158"/>
    </location>
</feature>
<dbReference type="Proteomes" id="UP000095285">
    <property type="component" value="Unassembled WGS sequence"/>
</dbReference>
<evidence type="ECO:0000313" key="2">
    <source>
        <dbReference type="Proteomes" id="UP000095285"/>
    </source>
</evidence>
<name>A0A1I7VJZ9_LOALO</name>
<evidence type="ECO:0000313" key="3">
    <source>
        <dbReference type="WBParaSite" id="EN70_3361"/>
    </source>
</evidence>
<reference evidence="3" key="2">
    <citation type="submission" date="2016-11" db="UniProtKB">
        <authorList>
            <consortium name="WormBaseParasite"/>
        </authorList>
    </citation>
    <scope>IDENTIFICATION</scope>
</reference>
<organism evidence="2 3">
    <name type="scientific">Loa loa</name>
    <name type="common">Eye worm</name>
    <name type="synonym">Filaria loa</name>
    <dbReference type="NCBI Taxonomy" id="7209"/>
    <lineage>
        <taxon>Eukaryota</taxon>
        <taxon>Metazoa</taxon>
        <taxon>Ecdysozoa</taxon>
        <taxon>Nematoda</taxon>
        <taxon>Chromadorea</taxon>
        <taxon>Rhabditida</taxon>
        <taxon>Spirurina</taxon>
        <taxon>Spiruromorpha</taxon>
        <taxon>Filarioidea</taxon>
        <taxon>Onchocercidae</taxon>
        <taxon>Loa</taxon>
    </lineage>
</organism>
<proteinExistence type="predicted"/>
<gene>
    <name evidence="3" type="primary">LOAG_18901</name>
</gene>
<sequence>MSVSESENSDIAILLYFLKKGAGNAPNIPMICKGFDRILRRQPTPPPSREQIEAFHQFLEEQRDLEREVENRNQFALHLLEQQQQQQAELHQYLEEEEPVPALVDTPVSREEVEEMEEMAELRQIPYDENEADFNGTPGASAGSSEHDEVESIREIVL</sequence>
<dbReference type="InParanoid" id="A0A1I7VJZ9"/>